<gene>
    <name evidence="1" type="ORF">G2W53_032920</name>
</gene>
<reference evidence="1" key="1">
    <citation type="submission" date="2020-09" db="EMBL/GenBank/DDBJ databases">
        <title>Genome-Enabled Discovery of Anthraquinone Biosynthesis in Senna tora.</title>
        <authorList>
            <person name="Kang S.-H."/>
            <person name="Pandey R.P."/>
            <person name="Lee C.-M."/>
            <person name="Sim J.-S."/>
            <person name="Jeong J.-T."/>
            <person name="Choi B.-S."/>
            <person name="Jung M."/>
            <person name="Ginzburg D."/>
            <person name="Zhao K."/>
            <person name="Won S.Y."/>
            <person name="Oh T.-J."/>
            <person name="Yu Y."/>
            <person name="Kim N.-H."/>
            <person name="Lee O.R."/>
            <person name="Lee T.-H."/>
            <person name="Bashyal P."/>
            <person name="Kim T.-S."/>
            <person name="Lee W.-H."/>
            <person name="Kawkins C."/>
            <person name="Kim C.-K."/>
            <person name="Kim J.S."/>
            <person name="Ahn B.O."/>
            <person name="Rhee S.Y."/>
            <person name="Sohng J.K."/>
        </authorList>
    </citation>
    <scope>NUCLEOTIDE SEQUENCE</scope>
    <source>
        <tissue evidence="1">Leaf</tissue>
    </source>
</reference>
<protein>
    <submittedName>
        <fullName evidence="1">Uncharacterized protein</fullName>
    </submittedName>
</protein>
<dbReference type="EMBL" id="JAAIUW010000010">
    <property type="protein sequence ID" value="KAF7811944.1"/>
    <property type="molecule type" value="Genomic_DNA"/>
</dbReference>
<comment type="caution">
    <text evidence="1">The sequence shown here is derived from an EMBL/GenBank/DDBJ whole genome shotgun (WGS) entry which is preliminary data.</text>
</comment>
<accession>A0A834SXJ0</accession>
<evidence type="ECO:0000313" key="1">
    <source>
        <dbReference type="EMBL" id="KAF7811944.1"/>
    </source>
</evidence>
<sequence>MELLKEKRFINRKFEREKRSWRVFQQNASGYSILASNYCRSIFFFERLRNVLWRGHESC</sequence>
<dbReference type="Proteomes" id="UP000634136">
    <property type="component" value="Unassembled WGS sequence"/>
</dbReference>
<evidence type="ECO:0000313" key="2">
    <source>
        <dbReference type="Proteomes" id="UP000634136"/>
    </source>
</evidence>
<organism evidence="1 2">
    <name type="scientific">Senna tora</name>
    <dbReference type="NCBI Taxonomy" id="362788"/>
    <lineage>
        <taxon>Eukaryota</taxon>
        <taxon>Viridiplantae</taxon>
        <taxon>Streptophyta</taxon>
        <taxon>Embryophyta</taxon>
        <taxon>Tracheophyta</taxon>
        <taxon>Spermatophyta</taxon>
        <taxon>Magnoliopsida</taxon>
        <taxon>eudicotyledons</taxon>
        <taxon>Gunneridae</taxon>
        <taxon>Pentapetalae</taxon>
        <taxon>rosids</taxon>
        <taxon>fabids</taxon>
        <taxon>Fabales</taxon>
        <taxon>Fabaceae</taxon>
        <taxon>Caesalpinioideae</taxon>
        <taxon>Cassia clade</taxon>
        <taxon>Senna</taxon>
    </lineage>
</organism>
<keyword evidence="2" id="KW-1185">Reference proteome</keyword>
<name>A0A834SXJ0_9FABA</name>
<proteinExistence type="predicted"/>
<dbReference type="AlphaFoldDB" id="A0A834SXJ0"/>